<dbReference type="KEGG" id="pti:PHATR_33339"/>
<evidence type="ECO:0000256" key="2">
    <source>
        <dbReference type="SAM" id="Phobius"/>
    </source>
</evidence>
<dbReference type="InParanoid" id="B5Y508"/>
<evidence type="ECO:0008006" key="5">
    <source>
        <dbReference type="Google" id="ProtNLM"/>
    </source>
</evidence>
<dbReference type="eggNOG" id="ENOG502S1N7">
    <property type="taxonomic scope" value="Eukaryota"/>
</dbReference>
<feature type="transmembrane region" description="Helical" evidence="2">
    <location>
        <begin position="52"/>
        <end position="72"/>
    </location>
</feature>
<dbReference type="Proteomes" id="UP000000759">
    <property type="component" value="Chromosome 3"/>
</dbReference>
<dbReference type="PaxDb" id="2850-Phatr33339"/>
<keyword evidence="2" id="KW-0472">Membrane</keyword>
<reference evidence="4" key="2">
    <citation type="submission" date="2008-08" db="EMBL/GenBank/DDBJ databases">
        <authorList>
            <consortium name="Diatom Consortium"/>
            <person name="Grigoriev I."/>
            <person name="Grimwood J."/>
            <person name="Kuo A."/>
            <person name="Otillar R.P."/>
            <person name="Salamov A."/>
            <person name="Detter J.C."/>
            <person name="Lindquist E."/>
            <person name="Shapiro H."/>
            <person name="Lucas S."/>
            <person name="Glavina del Rio T."/>
            <person name="Pitluck S."/>
            <person name="Rokhsar D."/>
            <person name="Bowler C."/>
        </authorList>
    </citation>
    <scope>GENOME REANNOTATION</scope>
    <source>
        <strain evidence="4">CCAP 1055/1</strain>
    </source>
</reference>
<evidence type="ECO:0000313" key="4">
    <source>
        <dbReference type="Proteomes" id="UP000000759"/>
    </source>
</evidence>
<dbReference type="GeneID" id="7204202"/>
<keyword evidence="2" id="KW-1133">Transmembrane helix</keyword>
<dbReference type="OMA" id="WSDERII"/>
<dbReference type="PANTHER" id="PTHR31134:SF1">
    <property type="entry name" value="TRANSMEMBRANE PROTEIN 128"/>
    <property type="match status" value="1"/>
</dbReference>
<dbReference type="RefSeq" id="XP_002186100.1">
    <property type="nucleotide sequence ID" value="XM_002186064.1"/>
</dbReference>
<feature type="transmembrane region" description="Helical" evidence="2">
    <location>
        <begin position="147"/>
        <end position="170"/>
    </location>
</feature>
<evidence type="ECO:0000256" key="1">
    <source>
        <dbReference type="SAM" id="MobiDB-lite"/>
    </source>
</evidence>
<dbReference type="OrthoDB" id="45866at2759"/>
<reference evidence="3 4" key="1">
    <citation type="journal article" date="2008" name="Nature">
        <title>The Phaeodactylum genome reveals the evolutionary history of diatom genomes.</title>
        <authorList>
            <person name="Bowler C."/>
            <person name="Allen A.E."/>
            <person name="Badger J.H."/>
            <person name="Grimwood J."/>
            <person name="Jabbari K."/>
            <person name="Kuo A."/>
            <person name="Maheswari U."/>
            <person name="Martens C."/>
            <person name="Maumus F."/>
            <person name="Otillar R.P."/>
            <person name="Rayko E."/>
            <person name="Salamov A."/>
            <person name="Vandepoele K."/>
            <person name="Beszteri B."/>
            <person name="Gruber A."/>
            <person name="Heijde M."/>
            <person name="Katinka M."/>
            <person name="Mock T."/>
            <person name="Valentin K."/>
            <person name="Verret F."/>
            <person name="Berges J.A."/>
            <person name="Brownlee C."/>
            <person name="Cadoret J.P."/>
            <person name="Chiovitti A."/>
            <person name="Choi C.J."/>
            <person name="Coesel S."/>
            <person name="De Martino A."/>
            <person name="Detter J.C."/>
            <person name="Durkin C."/>
            <person name="Falciatore A."/>
            <person name="Fournet J."/>
            <person name="Haruta M."/>
            <person name="Huysman M.J."/>
            <person name="Jenkins B.D."/>
            <person name="Jiroutova K."/>
            <person name="Jorgensen R.E."/>
            <person name="Joubert Y."/>
            <person name="Kaplan A."/>
            <person name="Kroger N."/>
            <person name="Kroth P.G."/>
            <person name="La Roche J."/>
            <person name="Lindquist E."/>
            <person name="Lommer M."/>
            <person name="Martin-Jezequel V."/>
            <person name="Lopez P.J."/>
            <person name="Lucas S."/>
            <person name="Mangogna M."/>
            <person name="McGinnis K."/>
            <person name="Medlin L.K."/>
            <person name="Montsant A."/>
            <person name="Oudot-Le Secq M.P."/>
            <person name="Napoli C."/>
            <person name="Obornik M."/>
            <person name="Parker M.S."/>
            <person name="Petit J.L."/>
            <person name="Porcel B.M."/>
            <person name="Poulsen N."/>
            <person name="Robison M."/>
            <person name="Rychlewski L."/>
            <person name="Rynearson T.A."/>
            <person name="Schmutz J."/>
            <person name="Shapiro H."/>
            <person name="Siaut M."/>
            <person name="Stanley M."/>
            <person name="Sussman M.R."/>
            <person name="Taylor A.R."/>
            <person name="Vardi A."/>
            <person name="von Dassow P."/>
            <person name="Vyverman W."/>
            <person name="Willis A."/>
            <person name="Wyrwicz L.S."/>
            <person name="Rokhsar D.S."/>
            <person name="Weissenbach J."/>
            <person name="Armbrust E.V."/>
            <person name="Green B.R."/>
            <person name="Van de Peer Y."/>
            <person name="Grigoriev I.V."/>
        </authorList>
    </citation>
    <scope>NUCLEOTIDE SEQUENCE [LARGE SCALE GENOMIC DNA]</scope>
    <source>
        <strain evidence="3 4">CCAP 1055/1</strain>
    </source>
</reference>
<organism evidence="3 4">
    <name type="scientific">Phaeodactylum tricornutum (strain CCAP 1055/1)</name>
    <dbReference type="NCBI Taxonomy" id="556484"/>
    <lineage>
        <taxon>Eukaryota</taxon>
        <taxon>Sar</taxon>
        <taxon>Stramenopiles</taxon>
        <taxon>Ochrophyta</taxon>
        <taxon>Bacillariophyta</taxon>
        <taxon>Bacillariophyceae</taxon>
        <taxon>Bacillariophycidae</taxon>
        <taxon>Naviculales</taxon>
        <taxon>Phaeodactylaceae</taxon>
        <taxon>Phaeodactylum</taxon>
    </lineage>
</organism>
<dbReference type="Pfam" id="PF20479">
    <property type="entry name" value="TMEM128"/>
    <property type="match status" value="1"/>
</dbReference>
<feature type="region of interest" description="Disordered" evidence="1">
    <location>
        <begin position="1"/>
        <end position="39"/>
    </location>
</feature>
<dbReference type="AlphaFoldDB" id="B5Y508"/>
<feature type="transmembrane region" description="Helical" evidence="2">
    <location>
        <begin position="84"/>
        <end position="106"/>
    </location>
</feature>
<keyword evidence="4" id="KW-1185">Reference proteome</keyword>
<dbReference type="HOGENOM" id="CLU_117906_0_0_1"/>
<dbReference type="PANTHER" id="PTHR31134">
    <property type="entry name" value="TRANSMEMBRANE PROTEIN 128"/>
    <property type="match status" value="1"/>
</dbReference>
<feature type="compositionally biased region" description="Low complexity" evidence="1">
    <location>
        <begin position="10"/>
        <end position="21"/>
    </location>
</feature>
<keyword evidence="2" id="KW-0812">Transmembrane</keyword>
<accession>B5Y508</accession>
<dbReference type="InterPro" id="IPR033579">
    <property type="entry name" value="TMEM128"/>
</dbReference>
<sequence>MSSNYRRVPTASDAASTASSDMGEAGTNPSPADGDNRAYLSRSPADRMADKAIALAWVLVAWLVAKWTRFFHVLLADERANRPLLQVAALSFGINTVLLLYLTVYLPKIKGLTDSSAWEVYCPRVVPTMTFVGVVTGLLLIRATWPVWGFLAPLVLGVEFLGLLFGLHFVPWCL</sequence>
<feature type="transmembrane region" description="Helical" evidence="2">
    <location>
        <begin position="118"/>
        <end position="141"/>
    </location>
</feature>
<gene>
    <name evidence="3" type="ORF">PHATR_33339</name>
</gene>
<name>B5Y508_PHATC</name>
<proteinExistence type="predicted"/>
<evidence type="ECO:0000313" key="3">
    <source>
        <dbReference type="EMBL" id="ACI65570.1"/>
    </source>
</evidence>
<dbReference type="EMBL" id="CP001142">
    <property type="protein sequence ID" value="ACI65570.1"/>
    <property type="molecule type" value="Genomic_DNA"/>
</dbReference>
<protein>
    <recommendedName>
        <fullName evidence="5">Transmembrane protein</fullName>
    </recommendedName>
</protein>